<dbReference type="RefSeq" id="WP_073375990.1">
    <property type="nucleotide sequence ID" value="NZ_FQXS01000012.1"/>
</dbReference>
<evidence type="ECO:0000313" key="10">
    <source>
        <dbReference type="Proteomes" id="UP000184139"/>
    </source>
</evidence>
<keyword evidence="3" id="KW-0479">Metal-binding</keyword>
<keyword evidence="2" id="KW-0662">Pyridine nucleotide biosynthesis</keyword>
<dbReference type="GO" id="GO:0008936">
    <property type="term" value="F:nicotinamidase activity"/>
    <property type="evidence" value="ECO:0007669"/>
    <property type="project" value="UniProtKB-EC"/>
</dbReference>
<evidence type="ECO:0000256" key="3">
    <source>
        <dbReference type="ARBA" id="ARBA00022723"/>
    </source>
</evidence>
<gene>
    <name evidence="9" type="ORF">SAMN02745124_02216</name>
</gene>
<dbReference type="Proteomes" id="UP000184139">
    <property type="component" value="Unassembled WGS sequence"/>
</dbReference>
<evidence type="ECO:0000256" key="4">
    <source>
        <dbReference type="ARBA" id="ARBA00022801"/>
    </source>
</evidence>
<evidence type="ECO:0000259" key="8">
    <source>
        <dbReference type="Pfam" id="PF00857"/>
    </source>
</evidence>
<evidence type="ECO:0000256" key="6">
    <source>
        <dbReference type="ARBA" id="ARBA00039017"/>
    </source>
</evidence>
<dbReference type="InterPro" id="IPR000868">
    <property type="entry name" value="Isochorismatase-like_dom"/>
</dbReference>
<reference evidence="9 10" key="1">
    <citation type="submission" date="2016-11" db="EMBL/GenBank/DDBJ databases">
        <authorList>
            <person name="Jaros S."/>
            <person name="Januszkiewicz K."/>
            <person name="Wedrychowicz H."/>
        </authorList>
    </citation>
    <scope>NUCLEOTIDE SEQUENCE [LARGE SCALE GENOMIC DNA]</scope>
    <source>
        <strain evidence="9 10">DSM 9705</strain>
    </source>
</reference>
<comment type="pathway">
    <text evidence="5">Cofactor biosynthesis; nicotinate biosynthesis; nicotinate from nicotinamide: step 1/1.</text>
</comment>
<dbReference type="NCBIfam" id="NF008623">
    <property type="entry name" value="PRK11609.1"/>
    <property type="match status" value="1"/>
</dbReference>
<dbReference type="CDD" id="cd01011">
    <property type="entry name" value="nicotinamidase"/>
    <property type="match status" value="1"/>
</dbReference>
<accession>A0A1M5WCR5</accession>
<keyword evidence="4" id="KW-0378">Hydrolase</keyword>
<dbReference type="Pfam" id="PF00857">
    <property type="entry name" value="Isochorismatase"/>
    <property type="match status" value="1"/>
</dbReference>
<protein>
    <recommendedName>
        <fullName evidence="6">nicotinamidase</fullName>
        <ecNumber evidence="6">3.5.1.19</ecNumber>
    </recommendedName>
    <alternativeName>
        <fullName evidence="7">Nicotinamide deamidase</fullName>
    </alternativeName>
</protein>
<feature type="domain" description="Isochorismatase-like" evidence="8">
    <location>
        <begin position="4"/>
        <end position="209"/>
    </location>
</feature>
<dbReference type="AlphaFoldDB" id="A0A1M5WCR5"/>
<evidence type="ECO:0000256" key="2">
    <source>
        <dbReference type="ARBA" id="ARBA00022642"/>
    </source>
</evidence>
<name>A0A1M5WCR5_9BACT</name>
<dbReference type="PANTHER" id="PTHR11080">
    <property type="entry name" value="PYRAZINAMIDASE/NICOTINAMIDASE"/>
    <property type="match status" value="1"/>
</dbReference>
<evidence type="ECO:0000256" key="1">
    <source>
        <dbReference type="ARBA" id="ARBA00006336"/>
    </source>
</evidence>
<dbReference type="GO" id="GO:0046872">
    <property type="term" value="F:metal ion binding"/>
    <property type="evidence" value="ECO:0007669"/>
    <property type="project" value="UniProtKB-KW"/>
</dbReference>
<organism evidence="9 10">
    <name type="scientific">Desulfofustis glycolicus DSM 9705</name>
    <dbReference type="NCBI Taxonomy" id="1121409"/>
    <lineage>
        <taxon>Bacteria</taxon>
        <taxon>Pseudomonadati</taxon>
        <taxon>Thermodesulfobacteriota</taxon>
        <taxon>Desulfobulbia</taxon>
        <taxon>Desulfobulbales</taxon>
        <taxon>Desulfocapsaceae</taxon>
        <taxon>Desulfofustis</taxon>
    </lineage>
</organism>
<dbReference type="GO" id="GO:0019363">
    <property type="term" value="P:pyridine nucleotide biosynthetic process"/>
    <property type="evidence" value="ECO:0007669"/>
    <property type="project" value="UniProtKB-KW"/>
</dbReference>
<keyword evidence="10" id="KW-1185">Reference proteome</keyword>
<evidence type="ECO:0000256" key="7">
    <source>
        <dbReference type="ARBA" id="ARBA00043224"/>
    </source>
</evidence>
<dbReference type="EC" id="3.5.1.19" evidence="6"/>
<dbReference type="SUPFAM" id="SSF52499">
    <property type="entry name" value="Isochorismatase-like hydrolases"/>
    <property type="match status" value="1"/>
</dbReference>
<dbReference type="Gene3D" id="3.40.50.850">
    <property type="entry name" value="Isochorismatase-like"/>
    <property type="match status" value="1"/>
</dbReference>
<dbReference type="PANTHER" id="PTHR11080:SF2">
    <property type="entry name" value="LD05707P"/>
    <property type="match status" value="1"/>
</dbReference>
<comment type="similarity">
    <text evidence="1">Belongs to the isochorismatase family.</text>
</comment>
<dbReference type="OrthoDB" id="9791276at2"/>
<dbReference type="STRING" id="1121409.SAMN02745124_02216"/>
<sequence length="216" mass="23445">MKRALLVTDIQNDFLPGGALAVGQGDEIIPFVRNMMQRTGDYQLIVAVQDWHPSDHGSFASNHPDAVPFQTGELAGLPQVLWPDHCVQGSPGARLQEQIRETLTDITRAGAFSLIIQKGQDPQVDSYSAFFDNARRHDTGLDRALKSYGITDVDIVGLAFDYCVRSTALDAASLGYRTRVLMNGTRAIDAATCDQVVGELEAAGVRCVTEKPPTSI</sequence>
<dbReference type="InterPro" id="IPR052347">
    <property type="entry name" value="Isochorismatase_Nicotinamidase"/>
</dbReference>
<proteinExistence type="inferred from homology"/>
<evidence type="ECO:0000313" key="9">
    <source>
        <dbReference type="EMBL" id="SHH85296.1"/>
    </source>
</evidence>
<dbReference type="EMBL" id="FQXS01000012">
    <property type="protein sequence ID" value="SHH85296.1"/>
    <property type="molecule type" value="Genomic_DNA"/>
</dbReference>
<dbReference type="InterPro" id="IPR036380">
    <property type="entry name" value="Isochorismatase-like_sf"/>
</dbReference>
<evidence type="ECO:0000256" key="5">
    <source>
        <dbReference type="ARBA" id="ARBA00037900"/>
    </source>
</evidence>